<feature type="domain" description="NodB homology" evidence="3">
    <location>
        <begin position="34"/>
        <end position="221"/>
    </location>
</feature>
<dbReference type="SUPFAM" id="SSF88713">
    <property type="entry name" value="Glycoside hydrolase/deacetylase"/>
    <property type="match status" value="1"/>
</dbReference>
<evidence type="ECO:0000256" key="2">
    <source>
        <dbReference type="ARBA" id="ARBA00022801"/>
    </source>
</evidence>
<name>A0A7G9REP5_9ACTN</name>
<keyword evidence="5" id="KW-1185">Reference proteome</keyword>
<dbReference type="KEGG" id="nmes:H9L09_06745"/>
<reference evidence="4 5" key="1">
    <citation type="submission" date="2020-08" db="EMBL/GenBank/DDBJ databases">
        <title>Genome sequence of Nocardioides mesophilus KACC 16243T.</title>
        <authorList>
            <person name="Hyun D.-W."/>
            <person name="Bae J.-W."/>
        </authorList>
    </citation>
    <scope>NUCLEOTIDE SEQUENCE [LARGE SCALE GENOMIC DNA]</scope>
    <source>
        <strain evidence="4 5">KACC 16243</strain>
    </source>
</reference>
<dbReference type="Pfam" id="PF01522">
    <property type="entry name" value="Polysacc_deac_1"/>
    <property type="match status" value="1"/>
</dbReference>
<dbReference type="InterPro" id="IPR050248">
    <property type="entry name" value="Polysacc_deacetylase_ArnD"/>
</dbReference>
<protein>
    <submittedName>
        <fullName evidence="4">Polysaccharide deacetylase family protein</fullName>
    </submittedName>
</protein>
<evidence type="ECO:0000313" key="4">
    <source>
        <dbReference type="EMBL" id="QNN54070.1"/>
    </source>
</evidence>
<dbReference type="AlphaFoldDB" id="A0A7G9REP5"/>
<dbReference type="GO" id="GO:0016020">
    <property type="term" value="C:membrane"/>
    <property type="evidence" value="ECO:0007669"/>
    <property type="project" value="TreeGrafter"/>
</dbReference>
<dbReference type="Gene3D" id="3.20.20.370">
    <property type="entry name" value="Glycoside hydrolase/deacetylase"/>
    <property type="match status" value="1"/>
</dbReference>
<dbReference type="InterPro" id="IPR011330">
    <property type="entry name" value="Glyco_hydro/deAcase_b/a-brl"/>
</dbReference>
<dbReference type="PANTHER" id="PTHR10587:SF133">
    <property type="entry name" value="CHITIN DEACETYLASE 1-RELATED"/>
    <property type="match status" value="1"/>
</dbReference>
<proteinExistence type="predicted"/>
<dbReference type="GO" id="GO:0005975">
    <property type="term" value="P:carbohydrate metabolic process"/>
    <property type="evidence" value="ECO:0007669"/>
    <property type="project" value="InterPro"/>
</dbReference>
<dbReference type="Proteomes" id="UP000515947">
    <property type="component" value="Chromosome"/>
</dbReference>
<dbReference type="RefSeq" id="WP_187579911.1">
    <property type="nucleotide sequence ID" value="NZ_CP060713.1"/>
</dbReference>
<gene>
    <name evidence="4" type="ORF">H9L09_06745</name>
</gene>
<evidence type="ECO:0000313" key="5">
    <source>
        <dbReference type="Proteomes" id="UP000515947"/>
    </source>
</evidence>
<dbReference type="GO" id="GO:0046872">
    <property type="term" value="F:metal ion binding"/>
    <property type="evidence" value="ECO:0007669"/>
    <property type="project" value="UniProtKB-KW"/>
</dbReference>
<dbReference type="PANTHER" id="PTHR10587">
    <property type="entry name" value="GLYCOSYL TRANSFERASE-RELATED"/>
    <property type="match status" value="1"/>
</dbReference>
<dbReference type="CDD" id="cd10917">
    <property type="entry name" value="CE4_NodB_like_6s_7s"/>
    <property type="match status" value="1"/>
</dbReference>
<keyword evidence="2" id="KW-0378">Hydrolase</keyword>
<organism evidence="4 5">
    <name type="scientific">Nocardioides mesophilus</name>
    <dbReference type="NCBI Taxonomy" id="433659"/>
    <lineage>
        <taxon>Bacteria</taxon>
        <taxon>Bacillati</taxon>
        <taxon>Actinomycetota</taxon>
        <taxon>Actinomycetes</taxon>
        <taxon>Propionibacteriales</taxon>
        <taxon>Nocardioidaceae</taxon>
        <taxon>Nocardioides</taxon>
    </lineage>
</organism>
<dbReference type="GO" id="GO:0016810">
    <property type="term" value="F:hydrolase activity, acting on carbon-nitrogen (but not peptide) bonds"/>
    <property type="evidence" value="ECO:0007669"/>
    <property type="project" value="InterPro"/>
</dbReference>
<dbReference type="InterPro" id="IPR002509">
    <property type="entry name" value="NODB_dom"/>
</dbReference>
<dbReference type="EMBL" id="CP060713">
    <property type="protein sequence ID" value="QNN54070.1"/>
    <property type="molecule type" value="Genomic_DNA"/>
</dbReference>
<sequence length="231" mass="24894">MTSPASGDSTSPPACAVPARFAGQEISRLPVTQKVVALTFDAGANADGVHSIRTTLRAKSAKATFFLTGAFANRFRRKTARIGAEHLVGNHTNTHPDLTTLTDAQVVAEVTTAQARILQRSGQDPRRFLRFPFGARNQHLVHLVNGLCYVPFRWTVDTLGWKGTSGGMTVRKVVDRVLAAATPGEIVLMHVGSNPDDHSTLDADALPQVIDRLRARGYSFVRLSKVMGAAP</sequence>
<dbReference type="PROSITE" id="PS51677">
    <property type="entry name" value="NODB"/>
    <property type="match status" value="1"/>
</dbReference>
<evidence type="ECO:0000259" key="3">
    <source>
        <dbReference type="PROSITE" id="PS51677"/>
    </source>
</evidence>
<evidence type="ECO:0000256" key="1">
    <source>
        <dbReference type="ARBA" id="ARBA00022723"/>
    </source>
</evidence>
<accession>A0A7G9REP5</accession>
<keyword evidence="1" id="KW-0479">Metal-binding</keyword>